<accession>A0A5B8MK72</accession>
<comment type="similarity">
    <text evidence="1">Belongs to the CutA family.</text>
</comment>
<dbReference type="GO" id="GO:0010038">
    <property type="term" value="P:response to metal ion"/>
    <property type="evidence" value="ECO:0007669"/>
    <property type="project" value="InterPro"/>
</dbReference>
<dbReference type="Pfam" id="PF03091">
    <property type="entry name" value="CutA1"/>
    <property type="match status" value="1"/>
</dbReference>
<keyword evidence="3" id="KW-1185">Reference proteome</keyword>
<dbReference type="PANTHER" id="PTHR23419:SF8">
    <property type="entry name" value="FI09726P"/>
    <property type="match status" value="1"/>
</dbReference>
<proteinExistence type="inferred from homology"/>
<dbReference type="Gene3D" id="3.30.70.120">
    <property type="match status" value="1"/>
</dbReference>
<dbReference type="GO" id="GO:0005507">
    <property type="term" value="F:copper ion binding"/>
    <property type="evidence" value="ECO:0007669"/>
    <property type="project" value="TreeGrafter"/>
</dbReference>
<reference evidence="2 3" key="1">
    <citation type="submission" date="2018-07" db="EMBL/GenBank/DDBJ databases">
        <title>The complete nuclear genome of the prasinophyte Chloropicon primus (CCMP1205).</title>
        <authorList>
            <person name="Pombert J.-F."/>
            <person name="Otis C."/>
            <person name="Turmel M."/>
            <person name="Lemieux C."/>
        </authorList>
    </citation>
    <scope>NUCLEOTIDE SEQUENCE [LARGE SCALE GENOMIC DNA]</scope>
    <source>
        <strain evidence="2 3">CCMP1205</strain>
    </source>
</reference>
<organism evidence="2 3">
    <name type="scientific">Chloropicon primus</name>
    <dbReference type="NCBI Taxonomy" id="1764295"/>
    <lineage>
        <taxon>Eukaryota</taxon>
        <taxon>Viridiplantae</taxon>
        <taxon>Chlorophyta</taxon>
        <taxon>Chloropicophyceae</taxon>
        <taxon>Chloropicales</taxon>
        <taxon>Chloropicaceae</taxon>
        <taxon>Chloropicon</taxon>
    </lineage>
</organism>
<dbReference type="STRING" id="1764295.A0A5B8MK72"/>
<dbReference type="Proteomes" id="UP000316726">
    <property type="component" value="Chromosome 5"/>
</dbReference>
<dbReference type="InterPro" id="IPR015867">
    <property type="entry name" value="N-reg_PII/ATP_PRibTrfase_C"/>
</dbReference>
<dbReference type="InterPro" id="IPR011322">
    <property type="entry name" value="N-reg_PII-like_a/b"/>
</dbReference>
<dbReference type="OrthoDB" id="2017693at2759"/>
<name>A0A5B8MK72_9CHLO</name>
<dbReference type="PANTHER" id="PTHR23419">
    <property type="entry name" value="DIVALENT CATION TOLERANCE CUTA-RELATED"/>
    <property type="match status" value="1"/>
</dbReference>
<protein>
    <submittedName>
        <fullName evidence="2">Divalent ion tolerance protein CutA</fullName>
    </submittedName>
</protein>
<dbReference type="SUPFAM" id="SSF54913">
    <property type="entry name" value="GlnB-like"/>
    <property type="match status" value="1"/>
</dbReference>
<gene>
    <name evidence="2" type="ORF">A3770_05p35460</name>
</gene>
<evidence type="ECO:0000313" key="2">
    <source>
        <dbReference type="EMBL" id="QDZ21028.1"/>
    </source>
</evidence>
<evidence type="ECO:0000256" key="1">
    <source>
        <dbReference type="ARBA" id="ARBA00010169"/>
    </source>
</evidence>
<dbReference type="AlphaFoldDB" id="A0A5B8MK72"/>
<dbReference type="InterPro" id="IPR004323">
    <property type="entry name" value="Ion_tolerance_CutA"/>
</dbReference>
<evidence type="ECO:0000313" key="3">
    <source>
        <dbReference type="Proteomes" id="UP000316726"/>
    </source>
</evidence>
<sequence>MGCAASSYSTSDQNDHAVYYVTVNSKTLGVKIAESLLTDKLAACVNIIPGVESMYWWEGKVETDQELLLMIKSSRALLNQITKRVKEQHEYDTPEVIAVPIVGGSTQYLNWIKENTRRPR</sequence>
<dbReference type="EMBL" id="CP031038">
    <property type="protein sequence ID" value="QDZ21028.1"/>
    <property type="molecule type" value="Genomic_DNA"/>
</dbReference>